<gene>
    <name evidence="2" type="ORF">DEM27_11370</name>
</gene>
<keyword evidence="3" id="KW-1185">Reference proteome</keyword>
<name>A0A2U2DRU1_9HYPH</name>
<accession>A0A2U2DRU1</accession>
<evidence type="ECO:0000313" key="2">
    <source>
        <dbReference type="EMBL" id="PWE56033.1"/>
    </source>
</evidence>
<dbReference type="AlphaFoldDB" id="A0A2U2DRU1"/>
<sequence>MTKKIINLIILLPLGILLVVLSVANRQSVTMALNPFRPEDQVLGITAPFFVFLFAALILGLLVGSCATWMSQGRYRKRARNEAKVALKLQGEAETHKKRAEQLAAQATGYGQLPAK</sequence>
<dbReference type="RefSeq" id="WP_109458353.1">
    <property type="nucleotide sequence ID" value="NZ_QFBC01000004.1"/>
</dbReference>
<comment type="caution">
    <text evidence="2">The sequence shown here is derived from an EMBL/GenBank/DDBJ whole genome shotgun (WGS) entry which is preliminary data.</text>
</comment>
<organism evidence="2 3">
    <name type="scientific">Metarhizobium album</name>
    <dbReference type="NCBI Taxonomy" id="2182425"/>
    <lineage>
        <taxon>Bacteria</taxon>
        <taxon>Pseudomonadati</taxon>
        <taxon>Pseudomonadota</taxon>
        <taxon>Alphaproteobacteria</taxon>
        <taxon>Hyphomicrobiales</taxon>
        <taxon>Rhizobiaceae</taxon>
        <taxon>Metarhizobium</taxon>
    </lineage>
</organism>
<protein>
    <submittedName>
        <fullName evidence="2">DUF1049 domain-containing protein</fullName>
    </submittedName>
</protein>
<reference evidence="2 3" key="1">
    <citation type="submission" date="2018-05" db="EMBL/GenBank/DDBJ databases">
        <title>The draft genome of strain NS-104.</title>
        <authorList>
            <person name="Hang P."/>
            <person name="Jiang J."/>
        </authorList>
    </citation>
    <scope>NUCLEOTIDE SEQUENCE [LARGE SCALE GENOMIC DNA]</scope>
    <source>
        <strain evidence="2 3">NS-104</strain>
    </source>
</reference>
<evidence type="ECO:0000256" key="1">
    <source>
        <dbReference type="SAM" id="Phobius"/>
    </source>
</evidence>
<feature type="transmembrane region" description="Helical" evidence="1">
    <location>
        <begin position="42"/>
        <end position="70"/>
    </location>
</feature>
<keyword evidence="1" id="KW-0812">Transmembrane</keyword>
<keyword evidence="1" id="KW-0472">Membrane</keyword>
<dbReference type="OrthoDB" id="7868067at2"/>
<proteinExistence type="predicted"/>
<dbReference type="EMBL" id="QFBC01000004">
    <property type="protein sequence ID" value="PWE56033.1"/>
    <property type="molecule type" value="Genomic_DNA"/>
</dbReference>
<keyword evidence="1" id="KW-1133">Transmembrane helix</keyword>
<dbReference type="Proteomes" id="UP000245252">
    <property type="component" value="Unassembled WGS sequence"/>
</dbReference>
<evidence type="ECO:0000313" key="3">
    <source>
        <dbReference type="Proteomes" id="UP000245252"/>
    </source>
</evidence>